<comment type="caution">
    <text evidence="1">The sequence shown here is derived from an EMBL/GenBank/DDBJ whole genome shotgun (WGS) entry which is preliminary data.</text>
</comment>
<dbReference type="OrthoDB" id="43591at2"/>
<accession>A0A833MB12</accession>
<sequence>MENVNLPREVENILNSIPGVLSTKVIISGDAIEELHVMATTSRNAKQISRDIQSIMSAKFDMDFDHKKISIAQIDDMDKLMAERRIQIEEISHTINGNLIKVNVALKKNDIMVSGTDEAFNTTNNAHRVLASATLKAIHQLIGDACVFTPEDVEIITIGKKEVVVAAVSAINGYSEEMLIGTAIVRGELKAAIVKATLDAVNRKLLKLIM</sequence>
<dbReference type="EMBL" id="WBZB01000011">
    <property type="protein sequence ID" value="KAB3532084.1"/>
    <property type="molecule type" value="Genomic_DNA"/>
</dbReference>
<reference evidence="1 2" key="1">
    <citation type="submission" date="2019-10" db="EMBL/GenBank/DDBJ databases">
        <title>Alkaliphilus serpentinus sp. nov. and Alkaliphilus pronyensis sp. nov., two novel anaerobic alkaliphilic species isolated from the serpentinized-hosted hydrothermal field of the Prony Bay (New Caledonia).</title>
        <authorList>
            <person name="Postec A."/>
        </authorList>
    </citation>
    <scope>NUCLEOTIDE SEQUENCE [LARGE SCALE GENOMIC DNA]</scope>
    <source>
        <strain evidence="1 2">LacT</strain>
    </source>
</reference>
<keyword evidence="2" id="KW-1185">Reference proteome</keyword>
<evidence type="ECO:0000313" key="2">
    <source>
        <dbReference type="Proteomes" id="UP000465601"/>
    </source>
</evidence>
<protein>
    <submittedName>
        <fullName evidence="1">Uncharacterized protein</fullName>
    </submittedName>
</protein>
<dbReference type="RefSeq" id="WP_151864911.1">
    <property type="nucleotide sequence ID" value="NZ_WBZB01000011.1"/>
</dbReference>
<name>A0A833MB12_9FIRM</name>
<organism evidence="1 2">
    <name type="scientific">Alkaliphilus serpentinus</name>
    <dbReference type="NCBI Taxonomy" id="1482731"/>
    <lineage>
        <taxon>Bacteria</taxon>
        <taxon>Bacillati</taxon>
        <taxon>Bacillota</taxon>
        <taxon>Clostridia</taxon>
        <taxon>Peptostreptococcales</taxon>
        <taxon>Natronincolaceae</taxon>
        <taxon>Alkaliphilus</taxon>
    </lineage>
</organism>
<gene>
    <name evidence="1" type="ORF">F8153_03170</name>
</gene>
<dbReference type="AlphaFoldDB" id="A0A833MB12"/>
<evidence type="ECO:0000313" key="1">
    <source>
        <dbReference type="EMBL" id="KAB3532084.1"/>
    </source>
</evidence>
<dbReference type="Proteomes" id="UP000465601">
    <property type="component" value="Unassembled WGS sequence"/>
</dbReference>
<proteinExistence type="predicted"/>